<gene>
    <name evidence="1" type="ORF">RHMOL_Rhmol13G0143300</name>
</gene>
<proteinExistence type="predicted"/>
<reference evidence="1" key="1">
    <citation type="submission" date="2022-02" db="EMBL/GenBank/DDBJ databases">
        <title>Plant Genome Project.</title>
        <authorList>
            <person name="Zhang R.-G."/>
        </authorList>
    </citation>
    <scope>NUCLEOTIDE SEQUENCE</scope>
    <source>
        <strain evidence="1">AT1</strain>
    </source>
</reference>
<accession>A0ACC0L6R9</accession>
<dbReference type="Proteomes" id="UP001062846">
    <property type="component" value="Chromosome 13"/>
</dbReference>
<keyword evidence="2" id="KW-1185">Reference proteome</keyword>
<comment type="caution">
    <text evidence="1">The sequence shown here is derived from an EMBL/GenBank/DDBJ whole genome shotgun (WGS) entry which is preliminary data.</text>
</comment>
<organism evidence="1 2">
    <name type="scientific">Rhododendron molle</name>
    <name type="common">Chinese azalea</name>
    <name type="synonym">Azalea mollis</name>
    <dbReference type="NCBI Taxonomy" id="49168"/>
    <lineage>
        <taxon>Eukaryota</taxon>
        <taxon>Viridiplantae</taxon>
        <taxon>Streptophyta</taxon>
        <taxon>Embryophyta</taxon>
        <taxon>Tracheophyta</taxon>
        <taxon>Spermatophyta</taxon>
        <taxon>Magnoliopsida</taxon>
        <taxon>eudicotyledons</taxon>
        <taxon>Gunneridae</taxon>
        <taxon>Pentapetalae</taxon>
        <taxon>asterids</taxon>
        <taxon>Ericales</taxon>
        <taxon>Ericaceae</taxon>
        <taxon>Ericoideae</taxon>
        <taxon>Rhodoreae</taxon>
        <taxon>Rhododendron</taxon>
    </lineage>
</organism>
<evidence type="ECO:0000313" key="2">
    <source>
        <dbReference type="Proteomes" id="UP001062846"/>
    </source>
</evidence>
<evidence type="ECO:0000313" key="1">
    <source>
        <dbReference type="EMBL" id="KAI8524345.1"/>
    </source>
</evidence>
<sequence length="94" mass="10970">MADETRSKGTVRWFDDHKCFGFFRDLNYVVTDFDLASLDIIPAMAAVNDDSSKPDEERRSWLIMQAPLGFSGDGHRGTPDLRRRWVFLSYELFY</sequence>
<protein>
    <submittedName>
        <fullName evidence="1">Uncharacterized protein</fullName>
    </submittedName>
</protein>
<dbReference type="EMBL" id="CM046400">
    <property type="protein sequence ID" value="KAI8524345.1"/>
    <property type="molecule type" value="Genomic_DNA"/>
</dbReference>
<name>A0ACC0L6R9_RHOML</name>